<gene>
    <name evidence="1" type="ORF">ET464_17955</name>
</gene>
<dbReference type="OrthoDB" id="2621488at2"/>
<protein>
    <submittedName>
        <fullName evidence="1">Uncharacterized protein</fullName>
    </submittedName>
</protein>
<dbReference type="AlphaFoldDB" id="A0A4P6FBQ9"/>
<proteinExistence type="predicted"/>
<evidence type="ECO:0000313" key="2">
    <source>
        <dbReference type="Proteomes" id="UP000293568"/>
    </source>
</evidence>
<reference evidence="1 2" key="1">
    <citation type="submission" date="2019-01" db="EMBL/GenBank/DDBJ databases">
        <title>Genome sequencing of strain FW100M-2.</title>
        <authorList>
            <person name="Heo J."/>
            <person name="Kim S.-J."/>
            <person name="Kim J.-S."/>
            <person name="Hong S.-B."/>
            <person name="Kwon S.-W."/>
        </authorList>
    </citation>
    <scope>NUCLEOTIDE SEQUENCE [LARGE SCALE GENOMIC DNA]</scope>
    <source>
        <strain evidence="1 2">FW100M-2</strain>
    </source>
</reference>
<organism evidence="1 2">
    <name type="scientific">Paenibacillus protaetiae</name>
    <dbReference type="NCBI Taxonomy" id="2509456"/>
    <lineage>
        <taxon>Bacteria</taxon>
        <taxon>Bacillati</taxon>
        <taxon>Bacillota</taxon>
        <taxon>Bacilli</taxon>
        <taxon>Bacillales</taxon>
        <taxon>Paenibacillaceae</taxon>
        <taxon>Paenibacillus</taxon>
    </lineage>
</organism>
<sequence length="91" mass="10299">MNSKLQIRGIAASDKNLKTGLYQFIITLGEGAKGRAFFTNKPEWKMTAVTRLLNVPCPICHKDYYCNCLEKNAEYIERQIIDGDLISSVLD</sequence>
<dbReference type="EMBL" id="CP035492">
    <property type="protein sequence ID" value="QAY67988.1"/>
    <property type="molecule type" value="Genomic_DNA"/>
</dbReference>
<dbReference type="Proteomes" id="UP000293568">
    <property type="component" value="Chromosome"/>
</dbReference>
<keyword evidence="2" id="KW-1185">Reference proteome</keyword>
<evidence type="ECO:0000313" key="1">
    <source>
        <dbReference type="EMBL" id="QAY67988.1"/>
    </source>
</evidence>
<accession>A0A4P6FBQ9</accession>
<dbReference type="KEGG" id="pprt:ET464_17955"/>
<dbReference type="RefSeq" id="WP_129443324.1">
    <property type="nucleotide sequence ID" value="NZ_CP035492.1"/>
</dbReference>
<name>A0A4P6FBQ9_9BACL</name>